<evidence type="ECO:0000313" key="1">
    <source>
        <dbReference type="EMBL" id="SJM94254.1"/>
    </source>
</evidence>
<proteinExistence type="predicted"/>
<accession>A0A1R4HDG8</accession>
<gene>
    <name evidence="1" type="ORF">CRENPOLYSF1_510011</name>
</gene>
<dbReference type="Proteomes" id="UP000195667">
    <property type="component" value="Unassembled WGS sequence"/>
</dbReference>
<dbReference type="Gene3D" id="1.25.40.10">
    <property type="entry name" value="Tetratricopeptide repeat domain"/>
    <property type="match status" value="1"/>
</dbReference>
<evidence type="ECO:0000313" key="2">
    <source>
        <dbReference type="Proteomes" id="UP000195667"/>
    </source>
</evidence>
<sequence>MQKTTPNLPVNNKTDLPALELSAASKVQSGNYKDAIELYKTLLKTTEKSEWRQALAQCYLQRALTFAAKGMIKEAIVLWESYAQHNRLKQEYFDHYISWLLQINDTAKVKKYLPQLTATQLDEQYVQLASILGLLMLTHRPELHGALPQDSLLIKHATLVQASLTAYRNNQPEAAEAYLQQLPFRSAFKDFRTLMKATLALPESPENAQLQLAKIPAESPYHSMASSLLACTHNGMALINNLTELTHKQAQLVVRAKKFTKNQTELLDVVIKQKQHLSDKLKFNLAIQHQSLFGVVMAKRYCYSALGNYSAGQRDFNKHFGALDEFEECRLKALGHENNKNSYDALYYWKRCISLLKDIDQTPLNDLKIASVMRHLGSKKYSPTQDIDWLEQSLNHDTDRDTYLNVLNHYATQPQKATVYQQWLHKGLVHFPHDVDFLLIAMSEATQRLAFADVIAYAHRALKIDPVNIIAKQALFDSHLALLRVIIKTKKANKLPAALSDISALVLSKRDQLIVNIMQGFCLFISDKERGVRAIADAVQAAYDGLLCAYFYIMIEASAMGLQLAPVLKKLPPLAKDYSLSPQELSQFTALVLQYHSKEDSRVFVSKVLDKIKTPLKNALINQPYDEALLLALCQCLEHVGHFELMRVCTKVAQPLWDKPVWMYYRVYAEANGDAAQCSEINADRLDDSLNEAYEQNDRKAIVLIEKFLDAYYADGFDPKNLGVLSSLLGIGGNSKAEPMALFNDLPIEIFEQLDKKADAMIKKMGMDRFLASIIKQYFPSDALSAMTMLLKDFEGLQAFALLKAAEELNIPLTVTAADIINCIKGSSSSALPSFLR</sequence>
<dbReference type="SUPFAM" id="SSF48452">
    <property type="entry name" value="TPR-like"/>
    <property type="match status" value="1"/>
</dbReference>
<keyword evidence="2" id="KW-1185">Reference proteome</keyword>
<dbReference type="EMBL" id="FUKI01000128">
    <property type="protein sequence ID" value="SJM94254.1"/>
    <property type="molecule type" value="Genomic_DNA"/>
</dbReference>
<dbReference type="AlphaFoldDB" id="A0A1R4HDG8"/>
<dbReference type="OrthoDB" id="9151247at2"/>
<dbReference type="RefSeq" id="WP_087144223.1">
    <property type="nucleotide sequence ID" value="NZ_FUKI01000128.1"/>
</dbReference>
<dbReference type="InterPro" id="IPR011990">
    <property type="entry name" value="TPR-like_helical_dom_sf"/>
</dbReference>
<reference evidence="2" key="1">
    <citation type="submission" date="2017-02" db="EMBL/GenBank/DDBJ databases">
        <authorList>
            <person name="Daims H."/>
        </authorList>
    </citation>
    <scope>NUCLEOTIDE SEQUENCE [LARGE SCALE GENOMIC DNA]</scope>
</reference>
<organism evidence="1 2">
    <name type="scientific">Crenothrix polyspora</name>
    <dbReference type="NCBI Taxonomy" id="360316"/>
    <lineage>
        <taxon>Bacteria</taxon>
        <taxon>Pseudomonadati</taxon>
        <taxon>Pseudomonadota</taxon>
        <taxon>Gammaproteobacteria</taxon>
        <taxon>Methylococcales</taxon>
        <taxon>Crenotrichaceae</taxon>
        <taxon>Crenothrix</taxon>
    </lineage>
</organism>
<protein>
    <submittedName>
        <fullName evidence="1">Uncharacterized protein</fullName>
    </submittedName>
</protein>
<name>A0A1R4HDG8_9GAMM</name>